<dbReference type="InterPro" id="IPR004216">
    <property type="entry name" value="Fuc/Ara_isomerase_C"/>
</dbReference>
<name>A0ABU0E8H9_9FIRM</name>
<evidence type="ECO:0000256" key="4">
    <source>
        <dbReference type="ARBA" id="ARBA00023235"/>
    </source>
</evidence>
<feature type="domain" description="L-arabinose isomerase N-terminal" evidence="6">
    <location>
        <begin position="4"/>
        <end position="170"/>
    </location>
</feature>
<evidence type="ECO:0000313" key="10">
    <source>
        <dbReference type="Proteomes" id="UP001230220"/>
    </source>
</evidence>
<feature type="domain" description="L-arabinose isomerase C-terminal" evidence="7">
    <location>
        <begin position="320"/>
        <end position="463"/>
    </location>
</feature>
<comment type="caution">
    <text evidence="9">The sequence shown here is derived from an EMBL/GenBank/DDBJ whole genome shotgun (WGS) entry which is preliminary data.</text>
</comment>
<evidence type="ECO:0000256" key="1">
    <source>
        <dbReference type="ARBA" id="ARBA00022723"/>
    </source>
</evidence>
<dbReference type="Pfam" id="PF02610">
    <property type="entry name" value="AraA_N"/>
    <property type="match status" value="1"/>
</dbReference>
<accession>A0ABU0E8H9</accession>
<dbReference type="Proteomes" id="UP001230220">
    <property type="component" value="Unassembled WGS sequence"/>
</dbReference>
<dbReference type="InterPro" id="IPR055390">
    <property type="entry name" value="AraA_central"/>
</dbReference>
<dbReference type="EC" id="5.3.1.4" evidence="9"/>
<protein>
    <submittedName>
        <fullName evidence="9">L-arabinose isomerase</fullName>
        <ecNumber evidence="9">5.3.1.4</ecNumber>
    </submittedName>
</protein>
<evidence type="ECO:0000256" key="2">
    <source>
        <dbReference type="ARBA" id="ARBA00022935"/>
    </source>
</evidence>
<gene>
    <name evidence="9" type="ORF">J2S15_003948</name>
</gene>
<dbReference type="GO" id="GO:0008733">
    <property type="term" value="F:L-arabinose isomerase activity"/>
    <property type="evidence" value="ECO:0007669"/>
    <property type="project" value="UniProtKB-EC"/>
</dbReference>
<keyword evidence="2" id="KW-0054">Arabinose catabolism</keyword>
<evidence type="ECO:0000259" key="8">
    <source>
        <dbReference type="Pfam" id="PF24856"/>
    </source>
</evidence>
<reference evidence="9 10" key="1">
    <citation type="submission" date="2023-07" db="EMBL/GenBank/DDBJ databases">
        <title>Genomic Encyclopedia of Type Strains, Phase IV (KMG-IV): sequencing the most valuable type-strain genomes for metagenomic binning, comparative biology and taxonomic classification.</title>
        <authorList>
            <person name="Goeker M."/>
        </authorList>
    </citation>
    <scope>NUCLEOTIDE SEQUENCE [LARGE SCALE GENOMIC DNA]</scope>
    <source>
        <strain evidence="9 10">DSM 16784</strain>
    </source>
</reference>
<sequence>MENYNFWFIVGSQDLYGEETLKKVNEHSLEMVNSWNVNKTISFNIVWKPVVRNSKEISDVIKDANNDEECIGLITWMHTFSPSKMWISGLKSLKKPILHINTQYNKEIPWSDIDMDFMNLNQSAHGDREHGFILARMRIPQKVICGYWREIETCQRIDSWMRAAIGAHESNKTKVLRISDNMRDVAVTEGDKVEAAIKLGWTIDYYGVGDIIDYVNRVTEDEISKKLEEYKSLYDFNSALMESIRYQAKEEIAIEKCMKEKGDYNAFHTNFQDLQALRQLPGLSVQNLMRKGYGFAGEGDWKTAALCRIMKQMVADKENGTGFMEDYTYHLNSQNSMNLGSHMLEVCPSFADEKPRIIVSELDIGGREAPARLVFKAKAGNAILVTLTDMGGRFRMICHDIVCQNQDEEMPNLPVAGVLWKPLPDFITGTEAWIYAGGGHHSVLSYDLTADIMRDFAEIMQIEFVHIDKQLNLQQFRKELDWNDLIWKFKG</sequence>
<evidence type="ECO:0000313" key="9">
    <source>
        <dbReference type="EMBL" id="MDQ0363187.1"/>
    </source>
</evidence>
<dbReference type="PANTHER" id="PTHR38464:SF1">
    <property type="entry name" value="L-ARABINOSE ISOMERASE"/>
    <property type="match status" value="1"/>
</dbReference>
<keyword evidence="4 9" id="KW-0413">Isomerase</keyword>
<dbReference type="InterPro" id="IPR009015">
    <property type="entry name" value="Fucose_isomerase_N/cen_sf"/>
</dbReference>
<keyword evidence="5" id="KW-0119">Carbohydrate metabolism</keyword>
<dbReference type="InterPro" id="IPR024664">
    <property type="entry name" value="Ara_Isoase_C"/>
</dbReference>
<dbReference type="InterPro" id="IPR003762">
    <property type="entry name" value="Lara_isomerase"/>
</dbReference>
<dbReference type="Pfam" id="PF11762">
    <property type="entry name" value="Arabinose_Iso_C"/>
    <property type="match status" value="1"/>
</dbReference>
<dbReference type="PIRSF" id="PIRSF001478">
    <property type="entry name" value="L-ara_isomerase"/>
    <property type="match status" value="1"/>
</dbReference>
<evidence type="ECO:0000259" key="7">
    <source>
        <dbReference type="Pfam" id="PF11762"/>
    </source>
</evidence>
<proteinExistence type="predicted"/>
<evidence type="ECO:0000256" key="3">
    <source>
        <dbReference type="ARBA" id="ARBA00023211"/>
    </source>
</evidence>
<keyword evidence="10" id="KW-1185">Reference proteome</keyword>
<keyword evidence="3" id="KW-0464">Manganese</keyword>
<dbReference type="SUPFAM" id="SSF50443">
    <property type="entry name" value="FucI/AraA C-terminal domain-like"/>
    <property type="match status" value="1"/>
</dbReference>
<dbReference type="EMBL" id="JAUSUR010000010">
    <property type="protein sequence ID" value="MDQ0363187.1"/>
    <property type="molecule type" value="Genomic_DNA"/>
</dbReference>
<dbReference type="Pfam" id="PF24856">
    <property type="entry name" value="AraA_central"/>
    <property type="match status" value="1"/>
</dbReference>
<keyword evidence="1" id="KW-0479">Metal-binding</keyword>
<dbReference type="SUPFAM" id="SSF53743">
    <property type="entry name" value="FucI/AraA N-terminal and middle domains"/>
    <property type="match status" value="1"/>
</dbReference>
<dbReference type="PANTHER" id="PTHR38464">
    <property type="entry name" value="L-ARABINOSE ISOMERASE"/>
    <property type="match status" value="1"/>
</dbReference>
<evidence type="ECO:0000256" key="5">
    <source>
        <dbReference type="ARBA" id="ARBA00023277"/>
    </source>
</evidence>
<dbReference type="InterPro" id="IPR038583">
    <property type="entry name" value="AraA_N_sf"/>
</dbReference>
<organism evidence="9 10">
    <name type="scientific">Breznakia pachnodae</name>
    <dbReference type="NCBI Taxonomy" id="265178"/>
    <lineage>
        <taxon>Bacteria</taxon>
        <taxon>Bacillati</taxon>
        <taxon>Bacillota</taxon>
        <taxon>Erysipelotrichia</taxon>
        <taxon>Erysipelotrichales</taxon>
        <taxon>Erysipelotrichaceae</taxon>
        <taxon>Breznakia</taxon>
    </lineage>
</organism>
<dbReference type="NCBIfam" id="NF002795">
    <property type="entry name" value="PRK02929.1"/>
    <property type="match status" value="1"/>
</dbReference>
<feature type="domain" description="L-arabinose isomerase central" evidence="8">
    <location>
        <begin position="174"/>
        <end position="314"/>
    </location>
</feature>
<evidence type="ECO:0000259" key="6">
    <source>
        <dbReference type="Pfam" id="PF02610"/>
    </source>
</evidence>
<dbReference type="InterPro" id="IPR055389">
    <property type="entry name" value="AraA_N"/>
</dbReference>
<dbReference type="Gene3D" id="3.40.50.10940">
    <property type="match status" value="1"/>
</dbReference>
<dbReference type="RefSeq" id="WP_307411908.1">
    <property type="nucleotide sequence ID" value="NZ_JAUSUR010000010.1"/>
</dbReference>